<name>A0A161LDU8_9BACT</name>
<dbReference type="STRING" id="681398.PJIAN_1840"/>
<protein>
    <submittedName>
        <fullName evidence="2">Uncharacterized protein</fullName>
    </submittedName>
</protein>
<feature type="transmembrane region" description="Helical" evidence="1">
    <location>
        <begin position="50"/>
        <end position="71"/>
    </location>
</feature>
<feature type="transmembrane region" description="Helical" evidence="1">
    <location>
        <begin position="12"/>
        <end position="30"/>
    </location>
</feature>
<keyword evidence="3" id="KW-1185">Reference proteome</keyword>
<keyword evidence="1" id="KW-1133">Transmembrane helix</keyword>
<reference evidence="3" key="1">
    <citation type="submission" date="2016-04" db="EMBL/GenBank/DDBJ databases">
        <title>Draft genome sequence of Paludibacter jiangxiensis strain NM7.</title>
        <authorList>
            <person name="Qiu Y."/>
            <person name="Matsuura N."/>
            <person name="Ohashi A."/>
            <person name="Tourlousse M.D."/>
            <person name="Sekiguchi Y."/>
        </authorList>
    </citation>
    <scope>NUCLEOTIDE SEQUENCE [LARGE SCALE GENOMIC DNA]</scope>
    <source>
        <strain evidence="3">NM7</strain>
    </source>
</reference>
<feature type="transmembrane region" description="Helical" evidence="1">
    <location>
        <begin position="83"/>
        <end position="107"/>
    </location>
</feature>
<gene>
    <name evidence="2" type="ORF">PJIAN_1840</name>
</gene>
<proteinExistence type="predicted"/>
<evidence type="ECO:0000313" key="3">
    <source>
        <dbReference type="Proteomes" id="UP000076586"/>
    </source>
</evidence>
<accession>A0A161LDU8</accession>
<keyword evidence="1" id="KW-0472">Membrane</keyword>
<dbReference type="AlphaFoldDB" id="A0A161LDU8"/>
<keyword evidence="1" id="KW-0812">Transmembrane</keyword>
<sequence length="108" mass="12356">MKKFLIQSINILFLVALNLGVGFLSIFYLGSYDQFIALKRNLLFSFLERFFSVFLIGSIGVLFLILVNWGLNSFFIPQSPLKIKMIILWGFLSVLVVSLIGCAMFFFL</sequence>
<organism evidence="2 3">
    <name type="scientific">Paludibacter jiangxiensis</name>
    <dbReference type="NCBI Taxonomy" id="681398"/>
    <lineage>
        <taxon>Bacteria</taxon>
        <taxon>Pseudomonadati</taxon>
        <taxon>Bacteroidota</taxon>
        <taxon>Bacteroidia</taxon>
        <taxon>Bacteroidales</taxon>
        <taxon>Paludibacteraceae</taxon>
        <taxon>Paludibacter</taxon>
    </lineage>
</organism>
<evidence type="ECO:0000313" key="2">
    <source>
        <dbReference type="EMBL" id="GAT62247.1"/>
    </source>
</evidence>
<dbReference type="Proteomes" id="UP000076586">
    <property type="component" value="Unassembled WGS sequence"/>
</dbReference>
<dbReference type="EMBL" id="BDCR01000001">
    <property type="protein sequence ID" value="GAT62247.1"/>
    <property type="molecule type" value="Genomic_DNA"/>
</dbReference>
<evidence type="ECO:0000256" key="1">
    <source>
        <dbReference type="SAM" id="Phobius"/>
    </source>
</evidence>
<reference evidence="3" key="2">
    <citation type="journal article" date="2017" name="Genome Announc.">
        <title>Draft genome sequence of Paludibacter jiangxiensis NM7(T), a propionate-producing fermentative bacterium.</title>
        <authorList>
            <person name="Qiu Y.-L."/>
            <person name="Tourlousse D.M."/>
            <person name="Matsuura N."/>
            <person name="Ohashi A."/>
            <person name="Sekiguchi Y."/>
        </authorList>
    </citation>
    <scope>NUCLEOTIDE SEQUENCE [LARGE SCALE GENOMIC DNA]</scope>
    <source>
        <strain evidence="3">NM7</strain>
    </source>
</reference>
<comment type="caution">
    <text evidence="2">The sequence shown here is derived from an EMBL/GenBank/DDBJ whole genome shotgun (WGS) entry which is preliminary data.</text>
</comment>